<protein>
    <recommendedName>
        <fullName evidence="3">Right handed beta helix domain-containing protein</fullName>
    </recommendedName>
</protein>
<evidence type="ECO:0000313" key="2">
    <source>
        <dbReference type="Proteomes" id="UP000193920"/>
    </source>
</evidence>
<dbReference type="OrthoDB" id="10569786at2759"/>
<organism evidence="1 2">
    <name type="scientific">Neocallimastix californiae</name>
    <dbReference type="NCBI Taxonomy" id="1754190"/>
    <lineage>
        <taxon>Eukaryota</taxon>
        <taxon>Fungi</taxon>
        <taxon>Fungi incertae sedis</taxon>
        <taxon>Chytridiomycota</taxon>
        <taxon>Chytridiomycota incertae sedis</taxon>
        <taxon>Neocallimastigomycetes</taxon>
        <taxon>Neocallimastigales</taxon>
        <taxon>Neocallimastigaceae</taxon>
        <taxon>Neocallimastix</taxon>
    </lineage>
</organism>
<comment type="caution">
    <text evidence="1">The sequence shown here is derived from an EMBL/GenBank/DDBJ whole genome shotgun (WGS) entry which is preliminary data.</text>
</comment>
<gene>
    <name evidence="1" type="ORF">LY90DRAFT_10045</name>
</gene>
<dbReference type="Proteomes" id="UP000193920">
    <property type="component" value="Unassembled WGS sequence"/>
</dbReference>
<dbReference type="AlphaFoldDB" id="A0A1Y2CKM1"/>
<evidence type="ECO:0008006" key="3">
    <source>
        <dbReference type="Google" id="ProtNLM"/>
    </source>
</evidence>
<accession>A0A1Y2CKM1</accession>
<sequence>MRLEIENTTFSNCYSSYGYLFEITNSNTEAYDRKISIKDSSFNYICSVFHGNENRFIISNSLFSNILKINSLPSLSDSKYSTFDISDTTFDDIILSSELFGEESQYTLNNIILNNIRINSKAIIYSFCTNLYINNLEAKNIKCIGDSGDTSFILFDSGEAENSFEIKNVIIKDSVSNGSFIKIIGNSNIVNISNSTVSNIKSYGPIIDNTSIKSKVTIENLNFNNNFNSNKFECGNIHFKNDVNLSVLNSNFTSNQCKSNGGVICFDDISKINANLTSNVFQKNKATNGGTIYLIDKVIENKVKMKNENENTNINTDHNVYMNNNTLKYNKADNFGGAIYYELNHEYSFKIENNEVLFNEAGILGGGVYSANSLNKFLFKGRVYQIRNNTVNSYLNNFSTKPSYIKLNTEIPNNTINLITGEYLSLHFTIYDGYNTVVEDITRYFSSLTLKIVLEETNKTNEDAIYALKGNTGTFTKGITSMCK</sequence>
<reference evidence="1 2" key="1">
    <citation type="submission" date="2016-08" db="EMBL/GenBank/DDBJ databases">
        <title>A Parts List for Fungal Cellulosomes Revealed by Comparative Genomics.</title>
        <authorList>
            <consortium name="DOE Joint Genome Institute"/>
            <person name="Haitjema C.H."/>
            <person name="Gilmore S.P."/>
            <person name="Henske J.K."/>
            <person name="Solomon K.V."/>
            <person name="De Groot R."/>
            <person name="Kuo A."/>
            <person name="Mondo S.J."/>
            <person name="Salamov A.A."/>
            <person name="Labutti K."/>
            <person name="Zhao Z."/>
            <person name="Chiniquy J."/>
            <person name="Barry K."/>
            <person name="Brewer H.M."/>
            <person name="Purvine S.O."/>
            <person name="Wright A.T."/>
            <person name="Boxma B."/>
            <person name="Van Alen T."/>
            <person name="Hackstein J.H."/>
            <person name="Baker S.E."/>
            <person name="Grigoriev I.V."/>
            <person name="O'Malley M.A."/>
        </authorList>
    </citation>
    <scope>NUCLEOTIDE SEQUENCE [LARGE SCALE GENOMIC DNA]</scope>
    <source>
        <strain evidence="1 2">G1</strain>
    </source>
</reference>
<evidence type="ECO:0000313" key="1">
    <source>
        <dbReference type="EMBL" id="ORY47563.1"/>
    </source>
</evidence>
<dbReference type="PANTHER" id="PTHR11319:SF35">
    <property type="entry name" value="OUTER MEMBRANE PROTEIN PMPC-RELATED"/>
    <property type="match status" value="1"/>
</dbReference>
<dbReference type="PANTHER" id="PTHR11319">
    <property type="entry name" value="G PROTEIN-COUPLED RECEPTOR-RELATED"/>
    <property type="match status" value="1"/>
</dbReference>
<name>A0A1Y2CKM1_9FUNG</name>
<proteinExistence type="predicted"/>
<dbReference type="EMBL" id="MCOG01000104">
    <property type="protein sequence ID" value="ORY47563.1"/>
    <property type="molecule type" value="Genomic_DNA"/>
</dbReference>
<keyword evidence="2" id="KW-1185">Reference proteome</keyword>